<dbReference type="KEGG" id="hsal:JMJ58_19445"/>
<dbReference type="EMBL" id="CP069188">
    <property type="protein sequence ID" value="QRV15056.1"/>
    <property type="molecule type" value="Genomic_DNA"/>
</dbReference>
<sequence length="79" mass="9382">MSDITITTDTAQLALYELNILLEETEDPNAETEALFRATKELKERLEEFYHEEEARAEIAHEAELDRQRERFLDERGHF</sequence>
<evidence type="ECO:0000313" key="1">
    <source>
        <dbReference type="EMBL" id="QRV15056.1"/>
    </source>
</evidence>
<organism evidence="1 2">
    <name type="scientific">Haloterrigena salifodinae</name>
    <dbReference type="NCBI Taxonomy" id="2675099"/>
    <lineage>
        <taxon>Archaea</taxon>
        <taxon>Methanobacteriati</taxon>
        <taxon>Methanobacteriota</taxon>
        <taxon>Stenosarchaea group</taxon>
        <taxon>Halobacteria</taxon>
        <taxon>Halobacteriales</taxon>
        <taxon>Natrialbaceae</taxon>
        <taxon>Haloterrigena</taxon>
    </lineage>
</organism>
<dbReference type="Proteomes" id="UP000637819">
    <property type="component" value="Chromosome"/>
</dbReference>
<reference evidence="1 2" key="1">
    <citation type="submission" date="2021-01" db="EMBL/GenBank/DDBJ databases">
        <title>Genome Sequence and Methylation Pattern of Haloterrigena salifodinae BOL5-1, An Extremely Halophilic Archaeon from a Bolivian Salt Mine.</title>
        <authorList>
            <person name="DasSarma P."/>
            <person name="Anton B.P."/>
            <person name="DasSarma S.L."/>
            <person name="von Ehrenheim H.A.L."/>
            <person name="Martinez F.L."/>
            <person name="Guzman D."/>
            <person name="Roberts R.J."/>
            <person name="DasSarma S."/>
        </authorList>
    </citation>
    <scope>NUCLEOTIDE SEQUENCE [LARGE SCALE GENOMIC DNA]</scope>
    <source>
        <strain evidence="1 2">BOL5-1</strain>
    </source>
</reference>
<dbReference type="AlphaFoldDB" id="A0A8T8E0R9"/>
<name>A0A8T8E0R9_9EURY</name>
<evidence type="ECO:0000313" key="2">
    <source>
        <dbReference type="Proteomes" id="UP000637819"/>
    </source>
</evidence>
<dbReference type="RefSeq" id="WP_204747672.1">
    <property type="nucleotide sequence ID" value="NZ_CP069188.1"/>
</dbReference>
<keyword evidence="2" id="KW-1185">Reference proteome</keyword>
<accession>A0A8T8E0R9</accession>
<gene>
    <name evidence="1" type="ORF">JMJ58_19445</name>
</gene>
<protein>
    <submittedName>
        <fullName evidence="1">Uncharacterized protein</fullName>
    </submittedName>
</protein>
<dbReference type="GeneID" id="62877347"/>
<proteinExistence type="predicted"/>